<dbReference type="Proteomes" id="UP001482154">
    <property type="component" value="Unassembled WGS sequence"/>
</dbReference>
<keyword evidence="2" id="KW-1185">Reference proteome</keyword>
<dbReference type="Pfam" id="PF12646">
    <property type="entry name" value="DUF3783"/>
    <property type="match status" value="1"/>
</dbReference>
<gene>
    <name evidence="1" type="ORF">AAAU51_07110</name>
</gene>
<organism evidence="1 2">
    <name type="scientific">Anaerostipes amylophilus</name>
    <dbReference type="NCBI Taxonomy" id="2981779"/>
    <lineage>
        <taxon>Bacteria</taxon>
        <taxon>Bacillati</taxon>
        <taxon>Bacillota</taxon>
        <taxon>Clostridia</taxon>
        <taxon>Lachnospirales</taxon>
        <taxon>Lachnospiraceae</taxon>
        <taxon>Anaerostipes</taxon>
    </lineage>
</organism>
<protein>
    <submittedName>
        <fullName evidence="1">DUF3783 domain-containing protein</fullName>
    </submittedName>
</protein>
<dbReference type="RefSeq" id="WP_349110810.1">
    <property type="nucleotide sequence ID" value="NZ_JBBNIN010000008.1"/>
</dbReference>
<comment type="caution">
    <text evidence="1">The sequence shown here is derived from an EMBL/GenBank/DDBJ whole genome shotgun (WGS) entry which is preliminary data.</text>
</comment>
<sequence>MKKQILLYNIKDKKRALDIRRVLMPLKIRIKQINESDFGQPIGYLADIDGFEFCENLSGDFSFDDEMMIMVGLTGFEIDQIIKGFHKKRIAGIPLKAILTEENQKWNSRKLYENLRDEHAKMHS</sequence>
<evidence type="ECO:0000313" key="1">
    <source>
        <dbReference type="EMBL" id="MEQ2710937.1"/>
    </source>
</evidence>
<proteinExistence type="predicted"/>
<reference evidence="1 2" key="1">
    <citation type="submission" date="2024-04" db="EMBL/GenBank/DDBJ databases">
        <title>Human intestinal bacterial collection.</title>
        <authorList>
            <person name="Pauvert C."/>
            <person name="Hitch T.C.A."/>
            <person name="Clavel T."/>
        </authorList>
    </citation>
    <scope>NUCLEOTIDE SEQUENCE [LARGE SCALE GENOMIC DNA]</scope>
    <source>
        <strain evidence="1 2">CLA-AA-H249</strain>
    </source>
</reference>
<dbReference type="EMBL" id="JBBNIN010000008">
    <property type="protein sequence ID" value="MEQ2710937.1"/>
    <property type="molecule type" value="Genomic_DNA"/>
</dbReference>
<dbReference type="InterPro" id="IPR016621">
    <property type="entry name" value="UCP014543"/>
</dbReference>
<evidence type="ECO:0000313" key="2">
    <source>
        <dbReference type="Proteomes" id="UP001482154"/>
    </source>
</evidence>
<accession>A0ABV1IVQ3</accession>
<name>A0ABV1IVQ3_9FIRM</name>